<dbReference type="Proteomes" id="UP000262607">
    <property type="component" value="Chromosome"/>
</dbReference>
<evidence type="ECO:0000259" key="7">
    <source>
        <dbReference type="Pfam" id="PF01578"/>
    </source>
</evidence>
<dbReference type="PANTHER" id="PTHR30071">
    <property type="entry name" value="HEME EXPORTER PROTEIN C"/>
    <property type="match status" value="1"/>
</dbReference>
<feature type="transmembrane region" description="Helical" evidence="6">
    <location>
        <begin position="469"/>
        <end position="486"/>
    </location>
</feature>
<accession>A0AAD1FQT0</accession>
<organism evidence="9 10">
    <name type="scientific">Blattabacterium punctulatus CPU2</name>
    <dbReference type="NCBI Taxonomy" id="1457032"/>
    <lineage>
        <taxon>Bacteria</taxon>
        <taxon>Pseudomonadati</taxon>
        <taxon>Bacteroidota</taxon>
        <taxon>Flavobacteriia</taxon>
        <taxon>Flavobacteriales</taxon>
        <taxon>Blattabacteriaceae</taxon>
        <taxon>Blattabacterium</taxon>
    </lineage>
</organism>
<feature type="domain" description="Cytochrome c assembly protein" evidence="7">
    <location>
        <begin position="804"/>
        <end position="1012"/>
    </location>
</feature>
<feature type="transmembrane region" description="Helical" evidence="6">
    <location>
        <begin position="1024"/>
        <end position="1044"/>
    </location>
</feature>
<keyword evidence="4 6" id="KW-1133">Transmembrane helix</keyword>
<evidence type="ECO:0000313" key="10">
    <source>
        <dbReference type="Proteomes" id="UP000262607"/>
    </source>
</evidence>
<feature type="transmembrane region" description="Helical" evidence="6">
    <location>
        <begin position="984"/>
        <end position="1004"/>
    </location>
</feature>
<dbReference type="InterPro" id="IPR007816">
    <property type="entry name" value="ResB-like_domain"/>
</dbReference>
<feature type="transmembrane region" description="Helical" evidence="6">
    <location>
        <begin position="777"/>
        <end position="798"/>
    </location>
</feature>
<feature type="transmembrane region" description="Helical" evidence="6">
    <location>
        <begin position="831"/>
        <end position="848"/>
    </location>
</feature>
<feature type="transmembrane region" description="Helical" evidence="6">
    <location>
        <begin position="868"/>
        <end position="899"/>
    </location>
</feature>
<feature type="transmembrane region" description="Helical" evidence="6">
    <location>
        <begin position="959"/>
        <end position="977"/>
    </location>
</feature>
<feature type="transmembrane region" description="Helical" evidence="6">
    <location>
        <begin position="810"/>
        <end position="826"/>
    </location>
</feature>
<dbReference type="RefSeq" id="WP_110548910.1">
    <property type="nucleotide sequence ID" value="NZ_AP014610.1"/>
</dbReference>
<evidence type="ECO:0000256" key="2">
    <source>
        <dbReference type="ARBA" id="ARBA00022692"/>
    </source>
</evidence>
<dbReference type="GO" id="GO:0017004">
    <property type="term" value="P:cytochrome complex assembly"/>
    <property type="evidence" value="ECO:0007669"/>
    <property type="project" value="UniProtKB-KW"/>
</dbReference>
<dbReference type="InterPro" id="IPR002541">
    <property type="entry name" value="Cyt_c_assembly"/>
</dbReference>
<reference evidence="9 10" key="1">
    <citation type="submission" date="2014-06" db="EMBL/GenBank/DDBJ databases">
        <title>Genome sequence of the intracellular symbiont Blattabacterium cuenoti, strain CPU2 from the wood feeding cockroach Cryptocercus punctulatus.</title>
        <authorList>
            <person name="Kinjo Y."/>
            <person name="Ohkuma M."/>
            <person name="Tokuda G."/>
        </authorList>
    </citation>
    <scope>NUCLEOTIDE SEQUENCE [LARGE SCALE GENOMIC DNA]</scope>
    <source>
        <strain evidence="9 10">CPU2</strain>
    </source>
</reference>
<dbReference type="InterPro" id="IPR045062">
    <property type="entry name" value="Cyt_c_biogenesis_CcsA/CcmC"/>
</dbReference>
<evidence type="ECO:0000256" key="5">
    <source>
        <dbReference type="ARBA" id="ARBA00023136"/>
    </source>
</evidence>
<evidence type="ECO:0000256" key="4">
    <source>
        <dbReference type="ARBA" id="ARBA00022989"/>
    </source>
</evidence>
<keyword evidence="5 6" id="KW-0472">Membrane</keyword>
<proteinExistence type="predicted"/>
<evidence type="ECO:0000256" key="3">
    <source>
        <dbReference type="ARBA" id="ARBA00022748"/>
    </source>
</evidence>
<comment type="subcellular location">
    <subcellularLocation>
        <location evidence="1">Membrane</location>
        <topology evidence="1">Multi-pass membrane protein</topology>
    </subcellularLocation>
</comment>
<evidence type="ECO:0000313" key="9">
    <source>
        <dbReference type="EMBL" id="BBA17560.1"/>
    </source>
</evidence>
<keyword evidence="2 6" id="KW-0812">Transmembrane</keyword>
<dbReference type="Pfam" id="PF01578">
    <property type="entry name" value="Cytochrom_C_asm"/>
    <property type="match status" value="1"/>
</dbReference>
<evidence type="ECO:0000256" key="6">
    <source>
        <dbReference type="SAM" id="Phobius"/>
    </source>
</evidence>
<feature type="transmembrane region" description="Helical" evidence="6">
    <location>
        <begin position="78"/>
        <end position="98"/>
    </location>
</feature>
<name>A0AAD1FQT0_9FLAO</name>
<keyword evidence="3" id="KW-0201">Cytochrome c-type biogenesis</keyword>
<feature type="transmembrane region" description="Helical" evidence="6">
    <location>
        <begin position="44"/>
        <end position="66"/>
    </location>
</feature>
<dbReference type="EMBL" id="AP014610">
    <property type="protein sequence ID" value="BBA17560.1"/>
    <property type="molecule type" value="Genomic_DNA"/>
</dbReference>
<gene>
    <name evidence="9" type="primary">ccmC</name>
    <name evidence="9" type="ORF">CPU2_041</name>
</gene>
<dbReference type="Pfam" id="PF05140">
    <property type="entry name" value="ResB"/>
    <property type="match status" value="1"/>
</dbReference>
<dbReference type="GO" id="GO:0020037">
    <property type="term" value="F:heme binding"/>
    <property type="evidence" value="ECO:0007669"/>
    <property type="project" value="InterPro"/>
</dbReference>
<feature type="transmembrane region" description="Helical" evidence="6">
    <location>
        <begin position="740"/>
        <end position="765"/>
    </location>
</feature>
<sequence>MRTLKKIIFSTKITSFLFLFLALSMAIATFLEKKYSTDIAKIYIYESTWFETMMILIVINLIGNIWKYKFWNKKKFPLLIFHISFVFIFIGGIISRYYSFEGMMSLREGETNGKISSRKNYIKLKIHRGINTMVYNDPYILSSFHNGYKGNFFFEGNLLKVNIIKYIPCAKIFLSKRNTKEKFIKIVSTNQQGRMENFLKNGKIIKINGFLFSLNKDIPFGIQIFEKNNKLYVKSSFFGKRINMINKKITFLSKNTTSPLKIKSFYQIENKKNIIQWVIPEGIVKGKLEYINSCNDDKKNDNLLDAITAKISFQNQYKLVTFLGGKNKMEMSEPIFFNNHQISIGYGSILLNLPFFLRLNKFKVENYPGSEFPSFFISNITLIDKEKKKNYFIYMNHVLNYKGYRFFQSGYDPDKKGTHFSVNNDYLGTNFSYFGYFLMSIGMFLTLFWKGTRFSFLKSKLKDLSKISVFFIFFSLINSNFVFSHIHEVKKFKKISLKKISYNIHISKKHGDNFGHLLVQDNKGRIKPIHTMALDLLRKVHKKSNLGILDANQWFISIHHNNIFWTKIPFIKVDTRGGPEFLIQTKANKDGYVSMIDLYTVDSKTSKLKFNLQKDYENAFSKSPIQRNEYDKAVIALSERVGILHGIFQGKYLRIFPIPNDINNTWSSWIIPDTNSLNPIGLLMLNNYFKSLFYAQNEQNWNISDNEIKKIQLYQFKNSKSILPSKRKIDLEIFYNKLNIFYYLPFFYSIIGIIILISTFIKIFFERKYIFWIYKIFISFLFVLFIFESLGLILRWYISGHAPWSNGYESSIFISWCLVGIGLIFYKNQFVPGMTALISSILLIIAAHSDTMDPEITNLVPVLKSHWLIIHVAIITSSYGFFLTGSFLGFLVLILYILLKYNSNKKYKKKIKIHINKLTIINEMSLTIGIFLLTIGTFLGSIWANSSWGRYWSWDPKETWAFISIMIYAFVLHIRLIPGIKGLFFFNFSSILSISSIIMTYFGVNYYLSGLHSYARGEPISIPYWIYYSLLTLVFISLLSYYSYYSEKFNEKITEKK</sequence>
<evidence type="ECO:0000259" key="8">
    <source>
        <dbReference type="Pfam" id="PF05140"/>
    </source>
</evidence>
<protein>
    <submittedName>
        <fullName evidence="9">Cytochrome c assembly protein</fullName>
    </submittedName>
</protein>
<feature type="domain" description="ResB-like" evidence="8">
    <location>
        <begin position="339"/>
        <end position="416"/>
    </location>
</feature>
<dbReference type="PANTHER" id="PTHR30071:SF1">
    <property type="entry name" value="CYTOCHROME B_B6 PROTEIN-RELATED"/>
    <property type="match status" value="1"/>
</dbReference>
<feature type="transmembrane region" description="Helical" evidence="6">
    <location>
        <begin position="920"/>
        <end position="944"/>
    </location>
</feature>
<feature type="transmembrane region" description="Helical" evidence="6">
    <location>
        <begin position="431"/>
        <end position="449"/>
    </location>
</feature>
<evidence type="ECO:0000256" key="1">
    <source>
        <dbReference type="ARBA" id="ARBA00004141"/>
    </source>
</evidence>
<dbReference type="AlphaFoldDB" id="A0AAD1FQT0"/>
<dbReference type="GeneID" id="66557028"/>
<dbReference type="GO" id="GO:0005886">
    <property type="term" value="C:plasma membrane"/>
    <property type="evidence" value="ECO:0007669"/>
    <property type="project" value="TreeGrafter"/>
</dbReference>